<evidence type="ECO:0000313" key="1">
    <source>
        <dbReference type="EMBL" id="SNS35194.1"/>
    </source>
</evidence>
<proteinExistence type="predicted"/>
<organism evidence="1 2">
    <name type="scientific">Dokdonia pacifica</name>
    <dbReference type="NCBI Taxonomy" id="1627892"/>
    <lineage>
        <taxon>Bacteria</taxon>
        <taxon>Pseudomonadati</taxon>
        <taxon>Bacteroidota</taxon>
        <taxon>Flavobacteriia</taxon>
        <taxon>Flavobacteriales</taxon>
        <taxon>Flavobacteriaceae</taxon>
        <taxon>Dokdonia</taxon>
    </lineage>
</organism>
<accession>A0A239DUF2</accession>
<name>A0A239DUF2_9FLAO</name>
<keyword evidence="2" id="KW-1185">Reference proteome</keyword>
<dbReference type="Proteomes" id="UP000198379">
    <property type="component" value="Unassembled WGS sequence"/>
</dbReference>
<evidence type="ECO:0000313" key="2">
    <source>
        <dbReference type="Proteomes" id="UP000198379"/>
    </source>
</evidence>
<dbReference type="EMBL" id="FZNY01000012">
    <property type="protein sequence ID" value="SNS35194.1"/>
    <property type="molecule type" value="Genomic_DNA"/>
</dbReference>
<protein>
    <submittedName>
        <fullName evidence="1">Uncharacterized protein</fullName>
    </submittedName>
</protein>
<dbReference type="AlphaFoldDB" id="A0A239DUF2"/>
<sequence length="67" mass="8133">MVLLVIKQPYGDYISLYEFLGNYHTTVNPYSHDWYKCNHPFIIYLKKHIYNVYTREKKAPIQSIYNS</sequence>
<reference evidence="1 2" key="1">
    <citation type="submission" date="2017-06" db="EMBL/GenBank/DDBJ databases">
        <authorList>
            <person name="Kim H.J."/>
            <person name="Triplett B.A."/>
        </authorList>
    </citation>
    <scope>NUCLEOTIDE SEQUENCE [LARGE SCALE GENOMIC DNA]</scope>
    <source>
        <strain evidence="1 2">DSM 25597</strain>
    </source>
</reference>
<gene>
    <name evidence="1" type="ORF">SAMN06265376_11234</name>
</gene>